<keyword evidence="5 10" id="KW-0812">Transmembrane</keyword>
<proteinExistence type="inferred from homology"/>
<comment type="similarity">
    <text evidence="2 10">Belongs to the FliR/MopE/SpaR family.</text>
</comment>
<comment type="subcellular location">
    <subcellularLocation>
        <location evidence="10">Cell membrane</location>
        <topology evidence="10">Multi-pass membrane protein</topology>
    </subcellularLocation>
    <subcellularLocation>
        <location evidence="10">Bacterial flagellum basal body</location>
    </subcellularLocation>
</comment>
<dbReference type="Proteomes" id="UP000004688">
    <property type="component" value="Plasmid pOA238_118"/>
</dbReference>
<feature type="transmembrane region" description="Helical" evidence="10">
    <location>
        <begin position="184"/>
        <end position="209"/>
    </location>
</feature>
<evidence type="ECO:0000256" key="2">
    <source>
        <dbReference type="ARBA" id="ARBA00009772"/>
    </source>
</evidence>
<feature type="transmembrane region" description="Helical" evidence="10">
    <location>
        <begin position="229"/>
        <end position="253"/>
    </location>
</feature>
<feature type="transmembrane region" description="Helical" evidence="10">
    <location>
        <begin position="21"/>
        <end position="46"/>
    </location>
</feature>
<feature type="transmembrane region" description="Helical" evidence="10">
    <location>
        <begin position="82"/>
        <end position="111"/>
    </location>
</feature>
<evidence type="ECO:0000256" key="7">
    <source>
        <dbReference type="ARBA" id="ARBA00023136"/>
    </source>
</evidence>
<dbReference type="PANTHER" id="PTHR30065:SF1">
    <property type="entry name" value="SURFACE PRESENTATION OF ANTIGENS PROTEIN SPAR"/>
    <property type="match status" value="1"/>
</dbReference>
<evidence type="ECO:0000256" key="1">
    <source>
        <dbReference type="ARBA" id="ARBA00002578"/>
    </source>
</evidence>
<organism evidence="11 12">
    <name type="scientific">Octadecabacter arcticus 238</name>
    <dbReference type="NCBI Taxonomy" id="391616"/>
    <lineage>
        <taxon>Bacteria</taxon>
        <taxon>Pseudomonadati</taxon>
        <taxon>Pseudomonadota</taxon>
        <taxon>Alphaproteobacteria</taxon>
        <taxon>Rhodobacterales</taxon>
        <taxon>Roseobacteraceae</taxon>
        <taxon>Octadecabacter</taxon>
    </lineage>
</organism>
<dbReference type="GO" id="GO:0006605">
    <property type="term" value="P:protein targeting"/>
    <property type="evidence" value="ECO:0007669"/>
    <property type="project" value="UniProtKB-UniRule"/>
</dbReference>
<dbReference type="GO" id="GO:0005886">
    <property type="term" value="C:plasma membrane"/>
    <property type="evidence" value="ECO:0007669"/>
    <property type="project" value="UniProtKB-SubCell"/>
</dbReference>
<keyword evidence="11" id="KW-0969">Cilium</keyword>
<evidence type="ECO:0000256" key="3">
    <source>
        <dbReference type="ARBA" id="ARBA00021717"/>
    </source>
</evidence>
<dbReference type="GO" id="GO:0009425">
    <property type="term" value="C:bacterial-type flagellum basal body"/>
    <property type="evidence" value="ECO:0007669"/>
    <property type="project" value="UniProtKB-SubCell"/>
</dbReference>
<dbReference type="EMBL" id="CP003743">
    <property type="protein sequence ID" value="AGI74739.1"/>
    <property type="molecule type" value="Genomic_DNA"/>
</dbReference>
<evidence type="ECO:0000256" key="8">
    <source>
        <dbReference type="ARBA" id="ARBA00023143"/>
    </source>
</evidence>
<keyword evidence="12" id="KW-1185">Reference proteome</keyword>
<evidence type="ECO:0000256" key="6">
    <source>
        <dbReference type="ARBA" id="ARBA00022989"/>
    </source>
</evidence>
<evidence type="ECO:0000256" key="9">
    <source>
        <dbReference type="NCBIfam" id="TIGR01400"/>
    </source>
</evidence>
<evidence type="ECO:0000256" key="4">
    <source>
        <dbReference type="ARBA" id="ARBA00022475"/>
    </source>
</evidence>
<reference evidence="11 12" key="1">
    <citation type="journal article" date="2013" name="PLoS ONE">
        <title>Poles Apart: Arctic and Antarctic Octadecabacter strains Share High Genome Plasticity and a New Type of Xanthorhodopsin.</title>
        <authorList>
            <person name="Vollmers J."/>
            <person name="Voget S."/>
            <person name="Dietrich S."/>
            <person name="Gollnow K."/>
            <person name="Smits M."/>
            <person name="Meyer K."/>
            <person name="Brinkhoff T."/>
            <person name="Simon M."/>
            <person name="Daniel R."/>
        </authorList>
    </citation>
    <scope>NUCLEOTIDE SEQUENCE [LARGE SCALE GENOMIC DNA]</scope>
    <source>
        <strain evidence="11 12">238</strain>
        <plasmid evidence="12">Plasmid pOA238_118</plasmid>
    </source>
</reference>
<keyword evidence="11" id="KW-0614">Plasmid</keyword>
<dbReference type="PANTHER" id="PTHR30065">
    <property type="entry name" value="FLAGELLAR BIOSYNTHETIC PROTEIN FLIR"/>
    <property type="match status" value="1"/>
</dbReference>
<evidence type="ECO:0000256" key="5">
    <source>
        <dbReference type="ARBA" id="ARBA00022692"/>
    </source>
</evidence>
<dbReference type="KEGG" id="oar:OA238_118p0420"/>
<keyword evidence="11" id="KW-0966">Cell projection</keyword>
<evidence type="ECO:0000313" key="11">
    <source>
        <dbReference type="EMBL" id="AGI74739.1"/>
    </source>
</evidence>
<dbReference type="RefSeq" id="WP_015497647.1">
    <property type="nucleotide sequence ID" value="NC_020909.1"/>
</dbReference>
<dbReference type="HOGENOM" id="CLU_063626_4_0_5"/>
<name>M9RQ32_9RHOB</name>
<accession>M9RQ32</accession>
<evidence type="ECO:0000256" key="10">
    <source>
        <dbReference type="RuleBase" id="RU362071"/>
    </source>
</evidence>
<keyword evidence="7 10" id="KW-0472">Membrane</keyword>
<feature type="transmembrane region" description="Helical" evidence="10">
    <location>
        <begin position="141"/>
        <end position="163"/>
    </location>
</feature>
<keyword evidence="11" id="KW-0282">Flagellum</keyword>
<dbReference type="Pfam" id="PF01311">
    <property type="entry name" value="Bac_export_1"/>
    <property type="match status" value="1"/>
</dbReference>
<geneLocation type="plasmid" evidence="11 12">
    <name>pOA238_118</name>
</geneLocation>
<dbReference type="InterPro" id="IPR002010">
    <property type="entry name" value="T3SS_IM_R"/>
</dbReference>
<dbReference type="AlphaFoldDB" id="M9RQ32"/>
<dbReference type="NCBIfam" id="TIGR01400">
    <property type="entry name" value="fliR"/>
    <property type="match status" value="1"/>
</dbReference>
<sequence>MPYLPSLDEIMGLSGIDLQRLFDFLLTFFLHTLRLSAFFLAAPFFGAAAIPVQARIIISVLISFSFYGLISAPNPVDLPFLTIIKVVLIEITIGISLGLCVTILFSAVALAGEKIAASSGLGFAAQMDPNSGGQTPVVSQILNLFAIAAFLSLNGHLHVISLLRSSYDIIPLGQSFDFKALISAGLSAAGHMFTIASMLMLPVVSILLLANVTVGVVTRSAPQLNLFSFGFPLTILSCFVALYLSTTPLAAAIKDMISFILQFLEDSILEARNG</sequence>
<evidence type="ECO:0000313" key="12">
    <source>
        <dbReference type="Proteomes" id="UP000004688"/>
    </source>
</evidence>
<keyword evidence="4 10" id="KW-1003">Cell membrane</keyword>
<keyword evidence="8 10" id="KW-0975">Bacterial flagellum</keyword>
<dbReference type="PRINTS" id="PR00953">
    <property type="entry name" value="TYPE3IMRPROT"/>
</dbReference>
<feature type="transmembrane region" description="Helical" evidence="10">
    <location>
        <begin position="52"/>
        <end position="70"/>
    </location>
</feature>
<protein>
    <recommendedName>
        <fullName evidence="3 9">Flagellar biosynthetic protein FliR</fullName>
    </recommendedName>
</protein>
<keyword evidence="6 10" id="KW-1133">Transmembrane helix</keyword>
<dbReference type="InterPro" id="IPR006303">
    <property type="entry name" value="FliR"/>
</dbReference>
<gene>
    <name evidence="11" type="primary">fliR</name>
    <name evidence="11" type="ORF">OA238_118p0420</name>
</gene>
<comment type="function">
    <text evidence="1 10">Role in flagellar biosynthesis.</text>
</comment>
<dbReference type="GO" id="GO:0044780">
    <property type="term" value="P:bacterial-type flagellum assembly"/>
    <property type="evidence" value="ECO:0007669"/>
    <property type="project" value="UniProtKB-UniRule"/>
</dbReference>